<dbReference type="SUPFAM" id="SSF49590">
    <property type="entry name" value="PHL pollen allergen"/>
    <property type="match status" value="1"/>
</dbReference>
<protein>
    <recommendedName>
        <fullName evidence="5">Expansin-like B1</fullName>
    </recommendedName>
</protein>
<evidence type="ECO:0000259" key="1">
    <source>
        <dbReference type="PROSITE" id="PS50842"/>
    </source>
</evidence>
<dbReference type="Proteomes" id="UP000836841">
    <property type="component" value="Unassembled WGS sequence"/>
</dbReference>
<dbReference type="InterPro" id="IPR007112">
    <property type="entry name" value="Expansin/allergen_DPBB_dom"/>
</dbReference>
<dbReference type="InterPro" id="IPR036908">
    <property type="entry name" value="RlpA-like_sf"/>
</dbReference>
<dbReference type="Pfam" id="PF01357">
    <property type="entry name" value="Expansin_C"/>
    <property type="match status" value="1"/>
</dbReference>
<dbReference type="EMBL" id="CAJVSB020000101">
    <property type="protein sequence ID" value="CAH2041504.1"/>
    <property type="molecule type" value="Genomic_DNA"/>
</dbReference>
<organism evidence="3 4">
    <name type="scientific">Thlaspi arvense</name>
    <name type="common">Field penny-cress</name>
    <dbReference type="NCBI Taxonomy" id="13288"/>
    <lineage>
        <taxon>Eukaryota</taxon>
        <taxon>Viridiplantae</taxon>
        <taxon>Streptophyta</taxon>
        <taxon>Embryophyta</taxon>
        <taxon>Tracheophyta</taxon>
        <taxon>Spermatophyta</taxon>
        <taxon>Magnoliopsida</taxon>
        <taxon>eudicotyledons</taxon>
        <taxon>Gunneridae</taxon>
        <taxon>Pentapetalae</taxon>
        <taxon>rosids</taxon>
        <taxon>malvids</taxon>
        <taxon>Brassicales</taxon>
        <taxon>Brassicaceae</taxon>
        <taxon>Thlaspideae</taxon>
        <taxon>Thlaspi</taxon>
    </lineage>
</organism>
<dbReference type="PROSITE" id="PS50843">
    <property type="entry name" value="EXPANSIN_CBD"/>
    <property type="match status" value="1"/>
</dbReference>
<dbReference type="InterPro" id="IPR036749">
    <property type="entry name" value="Expansin_CBD_sf"/>
</dbReference>
<dbReference type="GO" id="GO:0009653">
    <property type="term" value="P:anatomical structure morphogenesis"/>
    <property type="evidence" value="ECO:0007669"/>
    <property type="project" value="UniProtKB-ARBA"/>
</dbReference>
<dbReference type="Gene3D" id="2.40.40.10">
    <property type="entry name" value="RlpA-like domain"/>
    <property type="match status" value="1"/>
</dbReference>
<gene>
    <name evidence="3" type="ORF">TAV2_LOCUS4463</name>
</gene>
<dbReference type="PROSITE" id="PS50842">
    <property type="entry name" value="EXPANSIN_EG45"/>
    <property type="match status" value="1"/>
</dbReference>
<evidence type="ECO:0000313" key="3">
    <source>
        <dbReference type="EMBL" id="CAH2041504.1"/>
    </source>
</evidence>
<sequence length="191" mass="20649">MNSSSVLCRNCQQLQMVCPECLGNPTGACGFGEYGRTINDANVAGVSKLYKNGSGCGACYKVRCKAPECSQDGVIVVVTDYGEGHGTDFILSARAYGRLALPNAAVQLFAYGVVDVEYKRVPCHTLAETQRWRSMRRAYGAVWDCANPPKGALTFRMQVSGSAGVKWLQMNNVVASEWKAGLVYDTAIQLT</sequence>
<evidence type="ECO:0008006" key="5">
    <source>
        <dbReference type="Google" id="ProtNLM"/>
    </source>
</evidence>
<feature type="domain" description="Expansin-like CBD" evidence="2">
    <location>
        <begin position="113"/>
        <end position="186"/>
    </location>
</feature>
<name>A0AAU9RIW1_THLAR</name>
<reference evidence="3 4" key="1">
    <citation type="submission" date="2022-03" db="EMBL/GenBank/DDBJ databases">
        <authorList>
            <person name="Nunn A."/>
            <person name="Chopra R."/>
            <person name="Nunn A."/>
            <person name="Contreras Garrido A."/>
        </authorList>
    </citation>
    <scope>NUCLEOTIDE SEQUENCE [LARGE SCALE GENOMIC DNA]</scope>
</reference>
<dbReference type="InterPro" id="IPR009009">
    <property type="entry name" value="RlpA-like_DPBB"/>
</dbReference>
<dbReference type="SUPFAM" id="SSF50685">
    <property type="entry name" value="Barwin-like endoglucanases"/>
    <property type="match status" value="1"/>
</dbReference>
<comment type="caution">
    <text evidence="3">The sequence shown here is derived from an EMBL/GenBank/DDBJ whole genome shotgun (WGS) entry which is preliminary data.</text>
</comment>
<dbReference type="InterPro" id="IPR007117">
    <property type="entry name" value="Expansin_CBD"/>
</dbReference>
<proteinExistence type="predicted"/>
<evidence type="ECO:0000313" key="4">
    <source>
        <dbReference type="Proteomes" id="UP000836841"/>
    </source>
</evidence>
<keyword evidence="4" id="KW-1185">Reference proteome</keyword>
<dbReference type="PANTHER" id="PTHR31692">
    <property type="entry name" value="EXPANSIN-B3"/>
    <property type="match status" value="1"/>
</dbReference>
<dbReference type="Pfam" id="PF03330">
    <property type="entry name" value="DPBB_1"/>
    <property type="match status" value="1"/>
</dbReference>
<evidence type="ECO:0000259" key="2">
    <source>
        <dbReference type="PROSITE" id="PS50843"/>
    </source>
</evidence>
<dbReference type="AlphaFoldDB" id="A0AAU9RIW1"/>
<dbReference type="PANTHER" id="PTHR31692:SF2">
    <property type="entry name" value="EXPANSIN-LIKE B1"/>
    <property type="match status" value="1"/>
</dbReference>
<accession>A0AAU9RIW1</accession>
<feature type="domain" description="Expansin-like EG45" evidence="1">
    <location>
        <begin position="26"/>
        <end position="128"/>
    </location>
</feature>